<proteinExistence type="predicted"/>
<accession>A0AA46Q0R1</accession>
<evidence type="ECO:0000313" key="2">
    <source>
        <dbReference type="Proteomes" id="UP001163104"/>
    </source>
</evidence>
<dbReference type="RefSeq" id="WP_082138942.1">
    <property type="nucleotide sequence ID" value="NZ_CP107027.1"/>
</dbReference>
<dbReference type="Proteomes" id="UP001163104">
    <property type="component" value="Chromosome"/>
</dbReference>
<dbReference type="EMBL" id="CP107027">
    <property type="protein sequence ID" value="UYG93299.1"/>
    <property type="molecule type" value="Genomic_DNA"/>
</dbReference>
<name>A0AA46Q0R1_CYTFI</name>
<sequence length="231" mass="26209">MIVRRVLPAQIISHSQFGYRKLPSSVQCECPKCSKPSHFTIKANYNHTSKSSILSHGNCSACKKESVFIMILNQADQSSDETILYIYDPNSAKELLTQLEKIKEVPGDLTRAYRSALNVSYSRDTVATAVMSKRVLESILKNFLGEEVKGQNLSKQFEQLPKHVDLAKPLQSLSQLAQPGSPFYEMLDLEKDIDQEMAALLMELLESLIEYLFVLPNKIEMLQQKLNQKLR</sequence>
<reference evidence="1" key="1">
    <citation type="submission" date="2022-10" db="EMBL/GenBank/DDBJ databases">
        <title>Mechanism of multi-heavy metal repair in Cytobacillus Firmus M7.</title>
        <authorList>
            <person name="Li X."/>
            <person name="Yu C."/>
        </authorList>
    </citation>
    <scope>NUCLEOTIDE SEQUENCE</scope>
    <source>
        <strain evidence="1">M7</strain>
    </source>
</reference>
<evidence type="ECO:0000313" key="1">
    <source>
        <dbReference type="EMBL" id="UYG93299.1"/>
    </source>
</evidence>
<dbReference type="AlphaFoldDB" id="A0AA46Q0R1"/>
<evidence type="ECO:0008006" key="3">
    <source>
        <dbReference type="Google" id="ProtNLM"/>
    </source>
</evidence>
<organism evidence="1 2">
    <name type="scientific">Cytobacillus firmus</name>
    <name type="common">Bacillus firmus</name>
    <dbReference type="NCBI Taxonomy" id="1399"/>
    <lineage>
        <taxon>Bacteria</taxon>
        <taxon>Bacillati</taxon>
        <taxon>Bacillota</taxon>
        <taxon>Bacilli</taxon>
        <taxon>Bacillales</taxon>
        <taxon>Bacillaceae</taxon>
        <taxon>Cytobacillus</taxon>
    </lineage>
</organism>
<gene>
    <name evidence="1" type="ORF">OD459_13590</name>
</gene>
<protein>
    <recommendedName>
        <fullName evidence="3">DUF4145 domain-containing protein</fullName>
    </recommendedName>
</protein>